<comment type="caution">
    <text evidence="2">The sequence shown here is derived from an EMBL/GenBank/DDBJ whole genome shotgun (WGS) entry which is preliminary data.</text>
</comment>
<dbReference type="EMBL" id="JAQQWM010000002">
    <property type="protein sequence ID" value="KAK8078479.1"/>
    <property type="molecule type" value="Genomic_DNA"/>
</dbReference>
<gene>
    <name evidence="2" type="ORF">PG996_004649</name>
</gene>
<protein>
    <submittedName>
        <fullName evidence="2">Uncharacterized protein</fullName>
    </submittedName>
</protein>
<evidence type="ECO:0000313" key="3">
    <source>
        <dbReference type="Proteomes" id="UP001446871"/>
    </source>
</evidence>
<feature type="compositionally biased region" description="Basic and acidic residues" evidence="1">
    <location>
        <begin position="40"/>
        <end position="54"/>
    </location>
</feature>
<feature type="region of interest" description="Disordered" evidence="1">
    <location>
        <begin position="1"/>
        <end position="58"/>
    </location>
</feature>
<proteinExistence type="predicted"/>
<name>A0ABR1W4R8_9PEZI</name>
<feature type="region of interest" description="Disordered" evidence="1">
    <location>
        <begin position="127"/>
        <end position="286"/>
    </location>
</feature>
<feature type="compositionally biased region" description="Basic and acidic residues" evidence="1">
    <location>
        <begin position="179"/>
        <end position="193"/>
    </location>
</feature>
<accession>A0ABR1W4R8</accession>
<reference evidence="2 3" key="1">
    <citation type="submission" date="2023-01" db="EMBL/GenBank/DDBJ databases">
        <title>Analysis of 21 Apiospora genomes using comparative genomics revels a genus with tremendous synthesis potential of carbohydrate active enzymes and secondary metabolites.</title>
        <authorList>
            <person name="Sorensen T."/>
        </authorList>
    </citation>
    <scope>NUCLEOTIDE SEQUENCE [LARGE SCALE GENOMIC DNA]</scope>
    <source>
        <strain evidence="2 3">CBS 83171</strain>
    </source>
</reference>
<sequence>MMSNKSVKFSDSARLGHKGRYDHDSGVGSLSSEQASTGGRPDRRFTAEDLEHQRRSPRALTEALRAKDEELAQANQKAAQLLADNRQLTSERKTYQKEWQALCDEKHALQAHVSALKVSNEQLASEVEKLQTENNSLKRRQGTNVTFESDYPMSGGLTGDLPVRSKSKRESKQQIPDMDQMKERIRPKDEPKSSKNRRRSISSAPGSRKPYIEEPPVEDRSRPPVSHSAHYNYDNYTTSTATSYTPRSHTDSRSSTSYQESTGNYVPHPLPQPPAPERRPEHRKRH</sequence>
<evidence type="ECO:0000313" key="2">
    <source>
        <dbReference type="EMBL" id="KAK8078479.1"/>
    </source>
</evidence>
<keyword evidence="3" id="KW-1185">Reference proteome</keyword>
<feature type="compositionally biased region" description="Polar residues" evidence="1">
    <location>
        <begin position="28"/>
        <end position="37"/>
    </location>
</feature>
<dbReference type="Proteomes" id="UP001446871">
    <property type="component" value="Unassembled WGS sequence"/>
</dbReference>
<organism evidence="2 3">
    <name type="scientific">Apiospora saccharicola</name>
    <dbReference type="NCBI Taxonomy" id="335842"/>
    <lineage>
        <taxon>Eukaryota</taxon>
        <taxon>Fungi</taxon>
        <taxon>Dikarya</taxon>
        <taxon>Ascomycota</taxon>
        <taxon>Pezizomycotina</taxon>
        <taxon>Sordariomycetes</taxon>
        <taxon>Xylariomycetidae</taxon>
        <taxon>Amphisphaeriales</taxon>
        <taxon>Apiosporaceae</taxon>
        <taxon>Apiospora</taxon>
    </lineage>
</organism>
<feature type="compositionally biased region" description="Polar residues" evidence="1">
    <location>
        <begin position="234"/>
        <end position="264"/>
    </location>
</feature>
<evidence type="ECO:0000256" key="1">
    <source>
        <dbReference type="SAM" id="MobiDB-lite"/>
    </source>
</evidence>